<name>A0A8I5ZUS5_RAT</name>
<keyword evidence="2" id="KW-0325">Glycoprotein</keyword>
<dbReference type="GeneID" id="100909964"/>
<dbReference type="PANTHER" id="PTHR19971">
    <property type="entry name" value="SIGNAL-REGULATORY PROTEIN BETA"/>
    <property type="match status" value="1"/>
</dbReference>
<evidence type="ECO:0000259" key="5">
    <source>
        <dbReference type="PROSITE" id="PS50835"/>
    </source>
</evidence>
<feature type="domain" description="Ig-like" evidence="5">
    <location>
        <begin position="128"/>
        <end position="237"/>
    </location>
</feature>
<keyword evidence="3" id="KW-0812">Transmembrane</keyword>
<dbReference type="Ensembl" id="ENSRNOT00000106187.2">
    <property type="protein sequence ID" value="ENSRNOP00000082794.2"/>
    <property type="gene ID" value="ENSRNOG00000043478.5"/>
</dbReference>
<reference evidence="6" key="1">
    <citation type="submission" date="2024-01" db="EMBL/GenBank/DDBJ databases">
        <title>GRCr8: a new rat reference genome assembly contstructed from accurate long reads and long range scaffolding.</title>
        <authorList>
            <person name="Doris P.A."/>
            <person name="Kalbfleisch T."/>
            <person name="Li K."/>
            <person name="Howe K."/>
            <person name="Wood J."/>
        </authorList>
    </citation>
    <scope>NUCLEOTIDE SEQUENCE [LARGE SCALE GENOMIC DNA]</scope>
    <source>
        <strain evidence="6">Brown Norway</strain>
    </source>
</reference>
<dbReference type="AGR" id="RGD:6500592"/>
<keyword evidence="7" id="KW-1185">Reference proteome</keyword>
<feature type="domain" description="Ig-like" evidence="5">
    <location>
        <begin position="29"/>
        <end position="118"/>
    </location>
</feature>
<feature type="transmembrane region" description="Helical" evidence="3">
    <location>
        <begin position="272"/>
        <end position="291"/>
    </location>
</feature>
<dbReference type="Proteomes" id="UP000002494">
    <property type="component" value="Chromosome 2"/>
</dbReference>
<protein>
    <submittedName>
        <fullName evidence="6">Tyrosine-protein phosphatase non-receptor type substrate 1-like</fullName>
    </submittedName>
</protein>
<dbReference type="PROSITE" id="PS50835">
    <property type="entry name" value="IG_LIKE"/>
    <property type="match status" value="2"/>
</dbReference>
<dbReference type="RGD" id="6500592">
    <property type="gene designation" value="LOC100909964"/>
</dbReference>
<dbReference type="InterPro" id="IPR036179">
    <property type="entry name" value="Ig-like_dom_sf"/>
</dbReference>
<dbReference type="InterPro" id="IPR013106">
    <property type="entry name" value="Ig_V-set"/>
</dbReference>
<keyword evidence="3" id="KW-1133">Transmembrane helix</keyword>
<dbReference type="AlphaFoldDB" id="A0A8I5ZUS5"/>
<proteinExistence type="predicted"/>
<evidence type="ECO:0000313" key="7">
    <source>
        <dbReference type="Proteomes" id="UP000002494"/>
    </source>
</evidence>
<dbReference type="SUPFAM" id="SSF48726">
    <property type="entry name" value="Immunoglobulin"/>
    <property type="match status" value="2"/>
</dbReference>
<dbReference type="Gene3D" id="2.60.40.10">
    <property type="entry name" value="Immunoglobulins"/>
    <property type="match status" value="2"/>
</dbReference>
<keyword evidence="4" id="KW-0732">Signal</keyword>
<dbReference type="SMART" id="SM00409">
    <property type="entry name" value="IG"/>
    <property type="match status" value="2"/>
</dbReference>
<dbReference type="InterPro" id="IPR051755">
    <property type="entry name" value="Ig-like_CS_Receptor"/>
</dbReference>
<organism evidence="6 7">
    <name type="scientific">Rattus norvegicus</name>
    <name type="common">Rat</name>
    <dbReference type="NCBI Taxonomy" id="10116"/>
    <lineage>
        <taxon>Eukaryota</taxon>
        <taxon>Metazoa</taxon>
        <taxon>Chordata</taxon>
        <taxon>Craniata</taxon>
        <taxon>Vertebrata</taxon>
        <taxon>Euteleostomi</taxon>
        <taxon>Mammalia</taxon>
        <taxon>Eutheria</taxon>
        <taxon>Euarchontoglires</taxon>
        <taxon>Glires</taxon>
        <taxon>Rodentia</taxon>
        <taxon>Myomorpha</taxon>
        <taxon>Muroidea</taxon>
        <taxon>Muridae</taxon>
        <taxon>Murinae</taxon>
        <taxon>Rattus</taxon>
    </lineage>
</organism>
<accession>A0A8I5ZUS5</accession>
<dbReference type="RefSeq" id="NP_001420254.1">
    <property type="nucleotide sequence ID" value="NM_001433325.1"/>
</dbReference>
<evidence type="ECO:0000256" key="4">
    <source>
        <dbReference type="SAM" id="SignalP"/>
    </source>
</evidence>
<gene>
    <name evidence="6 8" type="primary">LOC100909964</name>
</gene>
<dbReference type="InterPro" id="IPR013783">
    <property type="entry name" value="Ig-like_fold"/>
</dbReference>
<reference evidence="6" key="2">
    <citation type="submission" date="2025-08" db="UniProtKB">
        <authorList>
            <consortium name="Ensembl"/>
        </authorList>
    </citation>
    <scope>IDENTIFICATION</scope>
    <source>
        <strain evidence="6">Brown Norway</strain>
    </source>
</reference>
<feature type="chain" id="PRO_5045982158" evidence="4">
    <location>
        <begin position="29"/>
        <end position="300"/>
    </location>
</feature>
<feature type="signal peptide" evidence="4">
    <location>
        <begin position="1"/>
        <end position="28"/>
    </location>
</feature>
<evidence type="ECO:0000256" key="3">
    <source>
        <dbReference type="SAM" id="Phobius"/>
    </source>
</evidence>
<evidence type="ECO:0000256" key="1">
    <source>
        <dbReference type="ARBA" id="ARBA00023157"/>
    </source>
</evidence>
<sequence length="300" mass="33230">MLLLHSSAHILHSALLLILLLELKGADMKELKVIQPQKLVSVYDGGSVILNCTVTSLTPVGPTRWFKGEGQNRQLIYSFRGDYFPRITNIADVTKRNNTDFSIRISNIMLADAGTYYCVKFQKGTVEPDIEIQSGGGTELFVYGADMKKLKVVQPEKLISVDAGESVTLNCTVTSIIPMGPIKWFRGAQHSRHLIFNFTGGYFPRVTNVSDSSKRNNLDFSIRISNVMPADAGTYYCVKFQKELLETDIEIQSGGGTELLVFEPKTSGIAKILAAALLGYKLMLVIAVTLIHKHRCKIPE</sequence>
<evidence type="ECO:0000313" key="8">
    <source>
        <dbReference type="RGD" id="6500592"/>
    </source>
</evidence>
<dbReference type="GeneTree" id="ENSGT00960000186656"/>
<dbReference type="InterPro" id="IPR007110">
    <property type="entry name" value="Ig-like_dom"/>
</dbReference>
<evidence type="ECO:0000313" key="6">
    <source>
        <dbReference type="Ensembl" id="ENSRNOP00000082794.2"/>
    </source>
</evidence>
<dbReference type="SMART" id="SM00406">
    <property type="entry name" value="IGv"/>
    <property type="match status" value="2"/>
</dbReference>
<dbReference type="InterPro" id="IPR003599">
    <property type="entry name" value="Ig_sub"/>
</dbReference>
<keyword evidence="3" id="KW-0472">Membrane</keyword>
<keyword evidence="1" id="KW-1015">Disulfide bond</keyword>
<reference evidence="6" key="3">
    <citation type="submission" date="2025-09" db="UniProtKB">
        <authorList>
            <consortium name="Ensembl"/>
        </authorList>
    </citation>
    <scope>IDENTIFICATION</scope>
    <source>
        <strain evidence="6">Brown Norway</strain>
    </source>
</reference>
<evidence type="ECO:0000256" key="2">
    <source>
        <dbReference type="ARBA" id="ARBA00023180"/>
    </source>
</evidence>
<dbReference type="Pfam" id="PF07686">
    <property type="entry name" value="V-set"/>
    <property type="match status" value="2"/>
</dbReference>